<evidence type="ECO:0000256" key="1">
    <source>
        <dbReference type="SAM" id="Phobius"/>
    </source>
</evidence>
<keyword evidence="1" id="KW-1133">Transmembrane helix</keyword>
<dbReference type="Proteomes" id="UP000236291">
    <property type="component" value="Unassembled WGS sequence"/>
</dbReference>
<feature type="chain" id="PRO_5014413751" evidence="2">
    <location>
        <begin position="21"/>
        <end position="87"/>
    </location>
</feature>
<evidence type="ECO:0000313" key="3">
    <source>
        <dbReference type="EMBL" id="PNX87643.1"/>
    </source>
</evidence>
<gene>
    <name evidence="3" type="ORF">L195_g043736</name>
</gene>
<reference evidence="3 4" key="2">
    <citation type="journal article" date="2017" name="Front. Plant Sci.">
        <title>Gene Classification and Mining of Molecular Markers Useful in Red Clover (Trifolium pratense) Breeding.</title>
        <authorList>
            <person name="Istvanek J."/>
            <person name="Dluhosova J."/>
            <person name="Dluhos P."/>
            <person name="Patkova L."/>
            <person name="Nedelnik J."/>
            <person name="Repkova J."/>
        </authorList>
    </citation>
    <scope>NUCLEOTIDE SEQUENCE [LARGE SCALE GENOMIC DNA]</scope>
    <source>
        <strain evidence="4">cv. Tatra</strain>
        <tissue evidence="3">Young leaves</tissue>
    </source>
</reference>
<dbReference type="EMBL" id="ASHM01054371">
    <property type="protein sequence ID" value="PNX87643.1"/>
    <property type="molecule type" value="Genomic_DNA"/>
</dbReference>
<feature type="signal peptide" evidence="2">
    <location>
        <begin position="1"/>
        <end position="20"/>
    </location>
</feature>
<name>A0A2K3MA50_TRIPR</name>
<comment type="caution">
    <text evidence="3">The sequence shown here is derived from an EMBL/GenBank/DDBJ whole genome shotgun (WGS) entry which is preliminary data.</text>
</comment>
<protein>
    <submittedName>
        <fullName evidence="3">Uncharacterized protein</fullName>
    </submittedName>
</protein>
<evidence type="ECO:0000313" key="4">
    <source>
        <dbReference type="Proteomes" id="UP000236291"/>
    </source>
</evidence>
<organism evidence="3 4">
    <name type="scientific">Trifolium pratense</name>
    <name type="common">Red clover</name>
    <dbReference type="NCBI Taxonomy" id="57577"/>
    <lineage>
        <taxon>Eukaryota</taxon>
        <taxon>Viridiplantae</taxon>
        <taxon>Streptophyta</taxon>
        <taxon>Embryophyta</taxon>
        <taxon>Tracheophyta</taxon>
        <taxon>Spermatophyta</taxon>
        <taxon>Magnoliopsida</taxon>
        <taxon>eudicotyledons</taxon>
        <taxon>Gunneridae</taxon>
        <taxon>Pentapetalae</taxon>
        <taxon>rosids</taxon>
        <taxon>fabids</taxon>
        <taxon>Fabales</taxon>
        <taxon>Fabaceae</taxon>
        <taxon>Papilionoideae</taxon>
        <taxon>50 kb inversion clade</taxon>
        <taxon>NPAAA clade</taxon>
        <taxon>Hologalegina</taxon>
        <taxon>IRL clade</taxon>
        <taxon>Trifolieae</taxon>
        <taxon>Trifolium</taxon>
    </lineage>
</organism>
<dbReference type="AlphaFoldDB" id="A0A2K3MA50"/>
<keyword evidence="1" id="KW-0472">Membrane</keyword>
<accession>A0A2K3MA50</accession>
<evidence type="ECO:0000256" key="2">
    <source>
        <dbReference type="SAM" id="SignalP"/>
    </source>
</evidence>
<proteinExistence type="predicted"/>
<keyword evidence="2" id="KW-0732">Signal</keyword>
<reference evidence="3 4" key="1">
    <citation type="journal article" date="2014" name="Am. J. Bot.">
        <title>Genome assembly and annotation for red clover (Trifolium pratense; Fabaceae).</title>
        <authorList>
            <person name="Istvanek J."/>
            <person name="Jaros M."/>
            <person name="Krenek A."/>
            <person name="Repkova J."/>
        </authorList>
    </citation>
    <scope>NUCLEOTIDE SEQUENCE [LARGE SCALE GENOMIC DNA]</scope>
    <source>
        <strain evidence="4">cv. Tatra</strain>
        <tissue evidence="3">Young leaves</tissue>
    </source>
</reference>
<keyword evidence="1" id="KW-0812">Transmembrane</keyword>
<sequence length="87" mass="9725">MNWFMSAFTLSCLTVPRVDSLLSDDFNSPLPSPVPEIDVSFNINWTLKIMLPMGAVATTLAFIGWIVYKKLIRASGDVEAEIEMDEN</sequence>
<feature type="transmembrane region" description="Helical" evidence="1">
    <location>
        <begin position="47"/>
        <end position="68"/>
    </location>
</feature>